<gene>
    <name evidence="2" type="ORF">VZ94_10715</name>
</gene>
<dbReference type="Proteomes" id="UP000033684">
    <property type="component" value="Unassembled WGS sequence"/>
</dbReference>
<evidence type="ECO:0000313" key="2">
    <source>
        <dbReference type="EMBL" id="KJV06503.1"/>
    </source>
</evidence>
<keyword evidence="3" id="KW-1185">Reference proteome</keyword>
<evidence type="ECO:0000313" key="3">
    <source>
        <dbReference type="Proteomes" id="UP000033684"/>
    </source>
</evidence>
<feature type="signal peptide" evidence="1">
    <location>
        <begin position="1"/>
        <end position="21"/>
    </location>
</feature>
<dbReference type="AlphaFoldDB" id="A0A0F3IIY9"/>
<reference evidence="3" key="1">
    <citation type="submission" date="2015-03" db="EMBL/GenBank/DDBJ databases">
        <title>Draft genome sequence of a novel methanotroph (Sn10-6) isolated from flooded ricefield rhizosphere in India.</title>
        <authorList>
            <person name="Pandit P.S."/>
            <person name="Pore S.D."/>
            <person name="Arora P."/>
            <person name="Kapse N.G."/>
            <person name="Dhakephalkar P.K."/>
            <person name="Rahalkar M.C."/>
        </authorList>
    </citation>
    <scope>NUCLEOTIDE SEQUENCE [LARGE SCALE GENOMIC DNA]</scope>
    <source>
        <strain evidence="3">Sn10-6</strain>
    </source>
</reference>
<sequence>MTMKSLFAFLTLLFSINFAYAVGEPMNENFTDLINAATQSVELGKQGNSEGFLTSVDAALDVVKEQKMKGDSPKLQRVSTKLKNAKKLGKEGKLSEATVAVEEALAVIK</sequence>
<evidence type="ECO:0000256" key="1">
    <source>
        <dbReference type="SAM" id="SignalP"/>
    </source>
</evidence>
<proteinExistence type="predicted"/>
<dbReference type="Gene3D" id="1.20.120.660">
    <property type="entry name" value="IL-4 antagonist (De novo design) like domain"/>
    <property type="match status" value="1"/>
</dbReference>
<feature type="chain" id="PRO_5002462169" description="Small secreted protein" evidence="1">
    <location>
        <begin position="22"/>
        <end position="109"/>
    </location>
</feature>
<protein>
    <recommendedName>
        <fullName evidence="4">Small secreted protein</fullName>
    </recommendedName>
</protein>
<dbReference type="EMBL" id="LAJX01000105">
    <property type="protein sequence ID" value="KJV06503.1"/>
    <property type="molecule type" value="Genomic_DNA"/>
</dbReference>
<keyword evidence="1" id="KW-0732">Signal</keyword>
<reference evidence="2 3" key="2">
    <citation type="journal article" date="2016" name="Microb. Ecol.">
        <title>Genome Characteristics of a Novel Type I Methanotroph (Sn10-6) Isolated from a Flooded Indian Rice Field.</title>
        <authorList>
            <person name="Rahalkar M.C."/>
            <person name="Pandit P.S."/>
            <person name="Dhakephalkar P.K."/>
            <person name="Pore S."/>
            <person name="Arora P."/>
            <person name="Kapse N."/>
        </authorList>
    </citation>
    <scope>NUCLEOTIDE SEQUENCE [LARGE SCALE GENOMIC DNA]</scope>
    <source>
        <strain evidence="2 3">Sn10-6</strain>
    </source>
</reference>
<accession>A0A0F3IIY9</accession>
<name>A0A0F3IIY9_9GAMM</name>
<evidence type="ECO:0008006" key="4">
    <source>
        <dbReference type="Google" id="ProtNLM"/>
    </source>
</evidence>
<organism evidence="2 3">
    <name type="scientific">Methylocucumis oryzae</name>
    <dbReference type="NCBI Taxonomy" id="1632867"/>
    <lineage>
        <taxon>Bacteria</taxon>
        <taxon>Pseudomonadati</taxon>
        <taxon>Pseudomonadota</taxon>
        <taxon>Gammaproteobacteria</taxon>
        <taxon>Methylococcales</taxon>
        <taxon>Methylococcaceae</taxon>
        <taxon>Methylocucumis</taxon>
    </lineage>
</organism>
<comment type="caution">
    <text evidence="2">The sequence shown here is derived from an EMBL/GenBank/DDBJ whole genome shotgun (WGS) entry which is preliminary data.</text>
</comment>